<reference evidence="2 3" key="1">
    <citation type="journal article" date="2020" name="Fungal Divers.">
        <title>Resolving the Mortierellaceae phylogeny through synthesis of multi-gene phylogenetics and phylogenomics.</title>
        <authorList>
            <person name="Vandepol N."/>
            <person name="Liber J."/>
            <person name="Desiro A."/>
            <person name="Na H."/>
            <person name="Kennedy M."/>
            <person name="Barry K."/>
            <person name="Grigoriev I.V."/>
            <person name="Miller A.N."/>
            <person name="O'Donnell K."/>
            <person name="Stajich J.E."/>
            <person name="Bonito G."/>
        </authorList>
    </citation>
    <scope>NUCLEOTIDE SEQUENCE [LARGE SCALE GENOMIC DNA]</scope>
    <source>
        <strain evidence="2 3">AD045</strain>
    </source>
</reference>
<evidence type="ECO:0000256" key="1">
    <source>
        <dbReference type="SAM" id="Phobius"/>
    </source>
</evidence>
<proteinExistence type="predicted"/>
<feature type="non-terminal residue" evidence="2">
    <location>
        <position position="66"/>
    </location>
</feature>
<keyword evidence="1" id="KW-0472">Membrane</keyword>
<evidence type="ECO:0000313" key="2">
    <source>
        <dbReference type="EMBL" id="KAG0275216.1"/>
    </source>
</evidence>
<comment type="caution">
    <text evidence="2">The sequence shown here is derived from an EMBL/GenBank/DDBJ whole genome shotgun (WGS) entry which is preliminary data.</text>
</comment>
<dbReference type="EMBL" id="JAAAIM010001884">
    <property type="protein sequence ID" value="KAG0275216.1"/>
    <property type="molecule type" value="Genomic_DNA"/>
</dbReference>
<feature type="transmembrane region" description="Helical" evidence="1">
    <location>
        <begin position="21"/>
        <end position="42"/>
    </location>
</feature>
<dbReference type="Proteomes" id="UP001194696">
    <property type="component" value="Unassembled WGS sequence"/>
</dbReference>
<keyword evidence="1" id="KW-0812">Transmembrane</keyword>
<sequence>MGVRFMMWTGRDPDRQFRCRKPIWHINASYFSFLVVIIIQPYREKEKSPVLHRGALALIDDLADQD</sequence>
<organism evidence="2 3">
    <name type="scientific">Linnemannia gamsii</name>
    <dbReference type="NCBI Taxonomy" id="64522"/>
    <lineage>
        <taxon>Eukaryota</taxon>
        <taxon>Fungi</taxon>
        <taxon>Fungi incertae sedis</taxon>
        <taxon>Mucoromycota</taxon>
        <taxon>Mortierellomycotina</taxon>
        <taxon>Mortierellomycetes</taxon>
        <taxon>Mortierellales</taxon>
        <taxon>Mortierellaceae</taxon>
        <taxon>Linnemannia</taxon>
    </lineage>
</organism>
<gene>
    <name evidence="2" type="ORF">BGZ96_003877</name>
</gene>
<evidence type="ECO:0000313" key="3">
    <source>
        <dbReference type="Proteomes" id="UP001194696"/>
    </source>
</evidence>
<name>A0ABQ7JIQ9_9FUNG</name>
<keyword evidence="1" id="KW-1133">Transmembrane helix</keyword>
<keyword evidence="3" id="KW-1185">Reference proteome</keyword>
<accession>A0ABQ7JIQ9</accession>
<protein>
    <submittedName>
        <fullName evidence="2">Uncharacterized protein</fullName>
    </submittedName>
</protein>